<accession>A0A0X8H241</accession>
<dbReference type="InterPro" id="IPR050320">
    <property type="entry name" value="N5-glutamine_MTase"/>
</dbReference>
<dbReference type="GO" id="GO:0003676">
    <property type="term" value="F:nucleic acid binding"/>
    <property type="evidence" value="ECO:0007669"/>
    <property type="project" value="InterPro"/>
</dbReference>
<keyword evidence="3" id="KW-0949">S-adenosyl-L-methionine</keyword>
<dbReference type="Proteomes" id="UP000063781">
    <property type="component" value="Chromosome"/>
</dbReference>
<keyword evidence="1 5" id="KW-0489">Methyltransferase</keyword>
<dbReference type="SUPFAM" id="SSF53335">
    <property type="entry name" value="S-adenosyl-L-methionine-dependent methyltransferases"/>
    <property type="match status" value="1"/>
</dbReference>
<dbReference type="NCBIfam" id="TIGR00536">
    <property type="entry name" value="hemK_fam"/>
    <property type="match status" value="1"/>
</dbReference>
<dbReference type="CDD" id="cd02440">
    <property type="entry name" value="AdoMet_MTases"/>
    <property type="match status" value="1"/>
</dbReference>
<dbReference type="InterPro" id="IPR029063">
    <property type="entry name" value="SAM-dependent_MTases_sf"/>
</dbReference>
<proteinExistence type="predicted"/>
<organism evidence="5 6">
    <name type="scientific">Erysipelothrix larvae</name>
    <dbReference type="NCBI Taxonomy" id="1514105"/>
    <lineage>
        <taxon>Bacteria</taxon>
        <taxon>Bacillati</taxon>
        <taxon>Bacillota</taxon>
        <taxon>Erysipelotrichia</taxon>
        <taxon>Erysipelotrichales</taxon>
        <taxon>Erysipelotrichaceae</taxon>
        <taxon>Erysipelothrix</taxon>
    </lineage>
</organism>
<feature type="domain" description="Methyltransferase" evidence="4">
    <location>
        <begin position="114"/>
        <end position="238"/>
    </location>
</feature>
<dbReference type="STRING" id="1514105.AOC36_11045"/>
<dbReference type="NCBIfam" id="TIGR03534">
    <property type="entry name" value="RF_mod_PrmC"/>
    <property type="match status" value="1"/>
</dbReference>
<dbReference type="InterPro" id="IPR025714">
    <property type="entry name" value="Methyltranfer_dom"/>
</dbReference>
<reference evidence="5 6" key="1">
    <citation type="submission" date="2015-10" db="EMBL/GenBank/DDBJ databases">
        <title>Erysipelothrix larvae sp. LV19 isolated from the larval gut of the rhinoceros beetle, Trypoxylus dichotomus.</title>
        <authorList>
            <person name="Lim S."/>
            <person name="Kim B.-C."/>
        </authorList>
    </citation>
    <scope>NUCLEOTIDE SEQUENCE [LARGE SCALE GENOMIC DNA]</scope>
    <source>
        <strain evidence="5 6">LV19</strain>
    </source>
</reference>
<dbReference type="GO" id="GO:0032259">
    <property type="term" value="P:methylation"/>
    <property type="evidence" value="ECO:0007669"/>
    <property type="project" value="UniProtKB-KW"/>
</dbReference>
<evidence type="ECO:0000256" key="2">
    <source>
        <dbReference type="ARBA" id="ARBA00022679"/>
    </source>
</evidence>
<dbReference type="Gene3D" id="3.40.50.150">
    <property type="entry name" value="Vaccinia Virus protein VP39"/>
    <property type="match status" value="1"/>
</dbReference>
<evidence type="ECO:0000256" key="3">
    <source>
        <dbReference type="ARBA" id="ARBA00022691"/>
    </source>
</evidence>
<dbReference type="GO" id="GO:0008276">
    <property type="term" value="F:protein methyltransferase activity"/>
    <property type="evidence" value="ECO:0007669"/>
    <property type="project" value="InterPro"/>
</dbReference>
<dbReference type="AlphaFoldDB" id="A0A0X8H241"/>
<dbReference type="EMBL" id="CP013213">
    <property type="protein sequence ID" value="AMC94675.1"/>
    <property type="molecule type" value="Genomic_DNA"/>
</dbReference>
<evidence type="ECO:0000313" key="5">
    <source>
        <dbReference type="EMBL" id="AMC94675.1"/>
    </source>
</evidence>
<sequence length="279" mass="31464">MTYKQIINKSIKACDSAGVYSGFARFLMVELLREKDMELYDVLDEVCDPDIAKDYEAKMARILNDEPMGYVLGYSWFYNYKIMVNENVLIPREETEELVGEILMAIDERYYNPVIIDVATGSGAIAIALASEVLSTVYATDISKEALEVAQENAHINNARVTFYEGDMLEPAIEQGLEVDVLVCNPPYIKNTEHIQHSVLTHEPHVALFGGEDGLYFYRKVFENAHKMIKPNGMMAFEIGFDIGEAVCNLAKESFPNAQVELKQDLNGLDRMVFVFLGV</sequence>
<dbReference type="PANTHER" id="PTHR18895:SF74">
    <property type="entry name" value="MTRF1L RELEASE FACTOR GLUTAMINE METHYLTRANSFERASE"/>
    <property type="match status" value="1"/>
</dbReference>
<evidence type="ECO:0000256" key="1">
    <source>
        <dbReference type="ARBA" id="ARBA00022603"/>
    </source>
</evidence>
<gene>
    <name evidence="5" type="ORF">AOC36_11045</name>
</gene>
<protein>
    <submittedName>
        <fullName evidence="5">Protein-(Glutamine-N5) methyltransferase, release factor-specific</fullName>
    </submittedName>
</protein>
<keyword evidence="2 5" id="KW-0808">Transferase</keyword>
<name>A0A0X8H241_9FIRM</name>
<dbReference type="PANTHER" id="PTHR18895">
    <property type="entry name" value="HEMK METHYLTRANSFERASE"/>
    <property type="match status" value="1"/>
</dbReference>
<keyword evidence="6" id="KW-1185">Reference proteome</keyword>
<evidence type="ECO:0000259" key="4">
    <source>
        <dbReference type="Pfam" id="PF13847"/>
    </source>
</evidence>
<dbReference type="Gene3D" id="1.10.8.10">
    <property type="entry name" value="DNA helicase RuvA subunit, C-terminal domain"/>
    <property type="match status" value="1"/>
</dbReference>
<dbReference type="KEGG" id="erl:AOC36_11045"/>
<evidence type="ECO:0000313" key="6">
    <source>
        <dbReference type="Proteomes" id="UP000063781"/>
    </source>
</evidence>
<dbReference type="Pfam" id="PF13847">
    <property type="entry name" value="Methyltransf_31"/>
    <property type="match status" value="1"/>
</dbReference>
<dbReference type="PROSITE" id="PS00092">
    <property type="entry name" value="N6_MTASE"/>
    <property type="match status" value="1"/>
</dbReference>
<dbReference type="OrthoDB" id="9800643at2"/>
<dbReference type="InterPro" id="IPR002052">
    <property type="entry name" value="DNA_methylase_N6_adenine_CS"/>
</dbReference>
<dbReference type="InterPro" id="IPR019874">
    <property type="entry name" value="RF_methyltr_PrmC"/>
</dbReference>
<dbReference type="InterPro" id="IPR004556">
    <property type="entry name" value="HemK-like"/>
</dbReference>